<accession>A0A8J5HL02</accession>
<dbReference type="PANTHER" id="PTHR35317:SF24">
    <property type="entry name" value="RETROVIRUS-RELATED POL POLYPROTEIN FROM TRANSPOSON TNT 1-94"/>
    <property type="match status" value="1"/>
</dbReference>
<organism evidence="2 3">
    <name type="scientific">Zingiber officinale</name>
    <name type="common">Ginger</name>
    <name type="synonym">Amomum zingiber</name>
    <dbReference type="NCBI Taxonomy" id="94328"/>
    <lineage>
        <taxon>Eukaryota</taxon>
        <taxon>Viridiplantae</taxon>
        <taxon>Streptophyta</taxon>
        <taxon>Embryophyta</taxon>
        <taxon>Tracheophyta</taxon>
        <taxon>Spermatophyta</taxon>
        <taxon>Magnoliopsida</taxon>
        <taxon>Liliopsida</taxon>
        <taxon>Zingiberales</taxon>
        <taxon>Zingiberaceae</taxon>
        <taxon>Zingiber</taxon>
    </lineage>
</organism>
<dbReference type="PANTHER" id="PTHR35317">
    <property type="entry name" value="OS04G0629600 PROTEIN"/>
    <property type="match status" value="1"/>
</dbReference>
<dbReference type="GO" id="GO:0003676">
    <property type="term" value="F:nucleic acid binding"/>
    <property type="evidence" value="ECO:0007669"/>
    <property type="project" value="InterPro"/>
</dbReference>
<feature type="compositionally biased region" description="Polar residues" evidence="1">
    <location>
        <begin position="430"/>
        <end position="444"/>
    </location>
</feature>
<feature type="region of interest" description="Disordered" evidence="1">
    <location>
        <begin position="411"/>
        <end position="459"/>
    </location>
</feature>
<evidence type="ECO:0000313" key="2">
    <source>
        <dbReference type="EMBL" id="KAG6521478.1"/>
    </source>
</evidence>
<feature type="region of interest" description="Disordered" evidence="1">
    <location>
        <begin position="514"/>
        <end position="540"/>
    </location>
</feature>
<dbReference type="AlphaFoldDB" id="A0A8J5HL02"/>
<evidence type="ECO:0008006" key="4">
    <source>
        <dbReference type="Google" id="ProtNLM"/>
    </source>
</evidence>
<reference evidence="2 3" key="1">
    <citation type="submission" date="2020-08" db="EMBL/GenBank/DDBJ databases">
        <title>Plant Genome Project.</title>
        <authorList>
            <person name="Zhang R.-G."/>
        </authorList>
    </citation>
    <scope>NUCLEOTIDE SEQUENCE [LARGE SCALE GENOMIC DNA]</scope>
    <source>
        <tissue evidence="2">Rhizome</tissue>
    </source>
</reference>
<dbReference type="Pfam" id="PF14223">
    <property type="entry name" value="Retrotran_gag_2"/>
    <property type="match status" value="1"/>
</dbReference>
<sequence length="540" mass="60890">MPISSREPPPLLPAAHREPDSSVPFFLSAASRHSADADHLAGVSLLRWRGVSNSRHWAVAKYRNPILGEMIEVNGCLKLDSDYSGVHVQLSGNCREWRKERTCEGGGDLSADVFVNILEQNWNANLKIISLFALLFEQILELPLTWSKGRATGEKVALQKLVSVEGSVVLCLASVIVSEIDAGLFPQCENLQVKEMEASGSGFSSTTPPVFDGENYQAWAVKMSAFMEGSDLWEVVKDDYEVTPLTDNPTINHIQFHKESITRKAKAKSCLYAAVSPFIFNRIMKFPTAKDIWNFLKIEYEGDEKISGMKALNLMREFKRQQMKDNEVVKDFSDRLINLANRIRVLGTDMKDDRIVQKILVSLLERFEATIASLENTKDMSDIRLAELLSALEAQEQRRLMRREVPVEAMEGALPARSQMRASGREKKSWNQQKGNAEGSSSNKGHAEQRHPSESGSAYQRERFDSCKHCGGTNHPHYQCWRRLDVKCNNCHGFGHIARFCQEKDSLSWLVERNSEEQDAEGPEMPVLVERNSEEQNAEG</sequence>
<dbReference type="Proteomes" id="UP000734854">
    <property type="component" value="Unassembled WGS sequence"/>
</dbReference>
<name>A0A8J5HL02_ZINOF</name>
<dbReference type="Gene3D" id="4.10.60.10">
    <property type="entry name" value="Zinc finger, CCHC-type"/>
    <property type="match status" value="1"/>
</dbReference>
<comment type="caution">
    <text evidence="2">The sequence shown here is derived from an EMBL/GenBank/DDBJ whole genome shotgun (WGS) entry which is preliminary data.</text>
</comment>
<proteinExistence type="predicted"/>
<dbReference type="SUPFAM" id="SSF57756">
    <property type="entry name" value="Retrovirus zinc finger-like domains"/>
    <property type="match status" value="1"/>
</dbReference>
<evidence type="ECO:0000313" key="3">
    <source>
        <dbReference type="Proteomes" id="UP000734854"/>
    </source>
</evidence>
<dbReference type="GO" id="GO:0008270">
    <property type="term" value="F:zinc ion binding"/>
    <property type="evidence" value="ECO:0007669"/>
    <property type="project" value="InterPro"/>
</dbReference>
<dbReference type="InterPro" id="IPR036875">
    <property type="entry name" value="Znf_CCHC_sf"/>
</dbReference>
<keyword evidence="3" id="KW-1185">Reference proteome</keyword>
<gene>
    <name evidence="2" type="ORF">ZIOFF_018599</name>
</gene>
<protein>
    <recommendedName>
        <fullName evidence="4">DUF4219 domain-containing protein</fullName>
    </recommendedName>
</protein>
<evidence type="ECO:0000256" key="1">
    <source>
        <dbReference type="SAM" id="MobiDB-lite"/>
    </source>
</evidence>
<dbReference type="EMBL" id="JACMSC010000005">
    <property type="protein sequence ID" value="KAG6521478.1"/>
    <property type="molecule type" value="Genomic_DNA"/>
</dbReference>